<evidence type="ECO:0000256" key="2">
    <source>
        <dbReference type="ARBA" id="ARBA00009399"/>
    </source>
</evidence>
<dbReference type="GO" id="GO:0000271">
    <property type="term" value="P:polysaccharide biosynthetic process"/>
    <property type="evidence" value="ECO:0007669"/>
    <property type="project" value="InterPro"/>
</dbReference>
<accession>A0A4Q2T3X2</accession>
<evidence type="ECO:0000256" key="3">
    <source>
        <dbReference type="ARBA" id="ARBA00022692"/>
    </source>
</evidence>
<keyword evidence="9" id="KW-1185">Reference proteome</keyword>
<feature type="transmembrane region" description="Helical" evidence="6">
    <location>
        <begin position="105"/>
        <end position="125"/>
    </location>
</feature>
<name>A0A4Q2T3X2_9ACTN</name>
<proteinExistence type="inferred from homology"/>
<keyword evidence="3 6" id="KW-0812">Transmembrane</keyword>
<organism evidence="8 9">
    <name type="scientific">Nocardioides zhouii</name>
    <dbReference type="NCBI Taxonomy" id="1168729"/>
    <lineage>
        <taxon>Bacteria</taxon>
        <taxon>Bacillati</taxon>
        <taxon>Actinomycetota</taxon>
        <taxon>Actinomycetes</taxon>
        <taxon>Propionibacteriales</taxon>
        <taxon>Nocardioidaceae</taxon>
        <taxon>Nocardioides</taxon>
    </lineage>
</organism>
<evidence type="ECO:0000259" key="7">
    <source>
        <dbReference type="Pfam" id="PF04138"/>
    </source>
</evidence>
<dbReference type="OrthoDB" id="3192123at2"/>
<feature type="transmembrane region" description="Helical" evidence="6">
    <location>
        <begin position="37"/>
        <end position="57"/>
    </location>
</feature>
<dbReference type="EMBL" id="SDWV01000006">
    <property type="protein sequence ID" value="RYC12691.1"/>
    <property type="molecule type" value="Genomic_DNA"/>
</dbReference>
<feature type="transmembrane region" description="Helical" evidence="6">
    <location>
        <begin position="69"/>
        <end position="93"/>
    </location>
</feature>
<feature type="domain" description="GtrA/DPMS transmembrane" evidence="7">
    <location>
        <begin position="9"/>
        <end position="130"/>
    </location>
</feature>
<dbReference type="PANTHER" id="PTHR38459:SF1">
    <property type="entry name" value="PROPHAGE BACTOPRENOL-LINKED GLUCOSE TRANSLOCASE HOMOLOG"/>
    <property type="match status" value="1"/>
</dbReference>
<dbReference type="Proteomes" id="UP000291101">
    <property type="component" value="Unassembled WGS sequence"/>
</dbReference>
<dbReference type="GO" id="GO:0005886">
    <property type="term" value="C:plasma membrane"/>
    <property type="evidence" value="ECO:0007669"/>
    <property type="project" value="TreeGrafter"/>
</dbReference>
<dbReference type="InterPro" id="IPR051401">
    <property type="entry name" value="GtrA_CellWall_Glycosyl"/>
</dbReference>
<evidence type="ECO:0000313" key="9">
    <source>
        <dbReference type="Proteomes" id="UP000291101"/>
    </source>
</evidence>
<evidence type="ECO:0000313" key="8">
    <source>
        <dbReference type="EMBL" id="RYC12691.1"/>
    </source>
</evidence>
<evidence type="ECO:0000256" key="1">
    <source>
        <dbReference type="ARBA" id="ARBA00004141"/>
    </source>
</evidence>
<keyword evidence="5 6" id="KW-0472">Membrane</keyword>
<evidence type="ECO:0000256" key="6">
    <source>
        <dbReference type="SAM" id="Phobius"/>
    </source>
</evidence>
<feature type="transmembrane region" description="Helical" evidence="6">
    <location>
        <begin position="12"/>
        <end position="31"/>
    </location>
</feature>
<comment type="caution">
    <text evidence="8">The sequence shown here is derived from an EMBL/GenBank/DDBJ whole genome shotgun (WGS) entry which is preliminary data.</text>
</comment>
<comment type="subcellular location">
    <subcellularLocation>
        <location evidence="1">Membrane</location>
        <topology evidence="1">Multi-pass membrane protein</topology>
    </subcellularLocation>
</comment>
<reference evidence="8 9" key="1">
    <citation type="submission" date="2019-01" db="EMBL/GenBank/DDBJ databases">
        <title>Novel species of Nocardioides.</title>
        <authorList>
            <person name="Liu Q."/>
            <person name="X Y.-H."/>
        </authorList>
    </citation>
    <scope>NUCLEOTIDE SEQUENCE [LARGE SCALE GENOMIC DNA]</scope>
    <source>
        <strain evidence="8 9">HLT2-9</strain>
    </source>
</reference>
<keyword evidence="4 6" id="KW-1133">Transmembrane helix</keyword>
<sequence>MVTGSRAGRFALVGVVNTLIDLVLFTVLTAAGLGVLAANTVSTTSGMTFSFFVNRAWSFRSERPARETVVPFLAVTLVGLWVLHPLVIFGTAAVGRHLGHEGDEVLWLGKVAAIAVGLVWNFTWYDRVVFRQRGAES</sequence>
<protein>
    <submittedName>
        <fullName evidence="8">GtrA family protein</fullName>
    </submittedName>
</protein>
<evidence type="ECO:0000256" key="5">
    <source>
        <dbReference type="ARBA" id="ARBA00023136"/>
    </source>
</evidence>
<gene>
    <name evidence="8" type="ORF">EUA94_08305</name>
</gene>
<dbReference type="PANTHER" id="PTHR38459">
    <property type="entry name" value="PROPHAGE BACTOPRENOL-LINKED GLUCOSE TRANSLOCASE HOMOLOG"/>
    <property type="match status" value="1"/>
</dbReference>
<dbReference type="InterPro" id="IPR007267">
    <property type="entry name" value="GtrA_DPMS_TM"/>
</dbReference>
<dbReference type="AlphaFoldDB" id="A0A4Q2T3X2"/>
<dbReference type="Pfam" id="PF04138">
    <property type="entry name" value="GtrA_DPMS_TM"/>
    <property type="match status" value="1"/>
</dbReference>
<comment type="similarity">
    <text evidence="2">Belongs to the GtrA family.</text>
</comment>
<evidence type="ECO:0000256" key="4">
    <source>
        <dbReference type="ARBA" id="ARBA00022989"/>
    </source>
</evidence>